<accession>A0ACC0YGB3</accession>
<proteinExistence type="predicted"/>
<keyword evidence="2" id="KW-1185">Reference proteome</keyword>
<organism evidence="1 2">
    <name type="scientific">Pistacia integerrima</name>
    <dbReference type="NCBI Taxonomy" id="434235"/>
    <lineage>
        <taxon>Eukaryota</taxon>
        <taxon>Viridiplantae</taxon>
        <taxon>Streptophyta</taxon>
        <taxon>Embryophyta</taxon>
        <taxon>Tracheophyta</taxon>
        <taxon>Spermatophyta</taxon>
        <taxon>Magnoliopsida</taxon>
        <taxon>eudicotyledons</taxon>
        <taxon>Gunneridae</taxon>
        <taxon>Pentapetalae</taxon>
        <taxon>rosids</taxon>
        <taxon>malvids</taxon>
        <taxon>Sapindales</taxon>
        <taxon>Anacardiaceae</taxon>
        <taxon>Pistacia</taxon>
    </lineage>
</organism>
<comment type="caution">
    <text evidence="1">The sequence shown here is derived from an EMBL/GenBank/DDBJ whole genome shotgun (WGS) entry which is preliminary data.</text>
</comment>
<evidence type="ECO:0000313" key="2">
    <source>
        <dbReference type="Proteomes" id="UP001163603"/>
    </source>
</evidence>
<gene>
    <name evidence="1" type="ORF">Pint_23633</name>
</gene>
<dbReference type="Proteomes" id="UP001163603">
    <property type="component" value="Chromosome 6"/>
</dbReference>
<sequence>MFGLATIVLALARLIHHFDWALPQGVEAEDVDLQEIFGLATRKKTALGLVPTANKDYELKENDG</sequence>
<reference evidence="2" key="1">
    <citation type="journal article" date="2023" name="G3 (Bethesda)">
        <title>Genome assembly and association tests identify interacting loci associated with vigor, precocity, and sex in interspecific pistachio rootstocks.</title>
        <authorList>
            <person name="Palmer W."/>
            <person name="Jacygrad E."/>
            <person name="Sagayaradj S."/>
            <person name="Cavanaugh K."/>
            <person name="Han R."/>
            <person name="Bertier L."/>
            <person name="Beede B."/>
            <person name="Kafkas S."/>
            <person name="Golino D."/>
            <person name="Preece J."/>
            <person name="Michelmore R."/>
        </authorList>
    </citation>
    <scope>NUCLEOTIDE SEQUENCE [LARGE SCALE GENOMIC DNA]</scope>
</reference>
<name>A0ACC0YGB3_9ROSI</name>
<evidence type="ECO:0000313" key="1">
    <source>
        <dbReference type="EMBL" id="KAJ0037318.1"/>
    </source>
</evidence>
<protein>
    <submittedName>
        <fullName evidence="1">Uncharacterized protein</fullName>
    </submittedName>
</protein>
<dbReference type="EMBL" id="CM047741">
    <property type="protein sequence ID" value="KAJ0037318.1"/>
    <property type="molecule type" value="Genomic_DNA"/>
</dbReference>